<dbReference type="PROSITE" id="PS50948">
    <property type="entry name" value="PAN"/>
    <property type="match status" value="1"/>
</dbReference>
<sequence>MAKIVSVFKATLLIFTLFGRTFKAVVGFENKCDSGHQLILYAAENRALRQFAYVTKTTRSRVTCGRECSMDKYCKSINFYGKSGLCELNNATRQDHAEDFLAEQGSVYFDAAKNTTIFSLVDTPLAHAKSCKKLLEAGYNTSGVYTIYPEGYTNGLQVYCDMETDGGGWIVFQRREDGSVDFYRSWAEYQFGFGNLSGEFWLGNDNLMSLTSQGLQELRVDLEDWENNTAWAKYGQFKLYRETYHLVVEQYNSSSTAPEYLSYGHGWEFTTKDRDNDFDDGVNCADYHEGAWWFDDCRQIESCHLNGKYYHVQPGVQHKGIRWINWHYDVSLKSCSMKLR</sequence>
<dbReference type="Pfam" id="PF00024">
    <property type="entry name" value="PAN_1"/>
    <property type="match status" value="1"/>
</dbReference>
<dbReference type="InterPro" id="IPR003609">
    <property type="entry name" value="Pan_app"/>
</dbReference>
<dbReference type="InterPro" id="IPR002181">
    <property type="entry name" value="Fibrinogen_a/b/g_C_dom"/>
</dbReference>
<dbReference type="Proteomes" id="UP000887568">
    <property type="component" value="Unplaced"/>
</dbReference>
<dbReference type="PANTHER" id="PTHR19143">
    <property type="entry name" value="FIBRINOGEN/TENASCIN/ANGIOPOEITIN"/>
    <property type="match status" value="1"/>
</dbReference>
<dbReference type="Pfam" id="PF00147">
    <property type="entry name" value="Fibrinogen_C"/>
    <property type="match status" value="1"/>
</dbReference>
<dbReference type="Gene3D" id="3.90.215.10">
    <property type="entry name" value="Gamma Fibrinogen, chain A, domain 1"/>
    <property type="match status" value="1"/>
</dbReference>
<dbReference type="NCBIfam" id="NF040941">
    <property type="entry name" value="GGGWT_bact"/>
    <property type="match status" value="1"/>
</dbReference>
<dbReference type="InterPro" id="IPR014716">
    <property type="entry name" value="Fibrinogen_a/b/g_C_1"/>
</dbReference>
<dbReference type="RefSeq" id="XP_038058884.1">
    <property type="nucleotide sequence ID" value="XM_038202956.1"/>
</dbReference>
<feature type="domain" description="Apple" evidence="2">
    <location>
        <begin position="32"/>
        <end position="113"/>
    </location>
</feature>
<protein>
    <submittedName>
        <fullName evidence="4">Uncharacterized protein</fullName>
    </submittedName>
</protein>
<proteinExistence type="predicted"/>
<dbReference type="PANTHER" id="PTHR19143:SF458">
    <property type="entry name" value="FIBRINOGEN C-TERMINAL DOMAIN-CONTAINING PROTEIN-RELATED"/>
    <property type="match status" value="1"/>
</dbReference>
<dbReference type="OrthoDB" id="6145874at2759"/>
<accession>A0A914A5V5</accession>
<dbReference type="InterPro" id="IPR036056">
    <property type="entry name" value="Fibrinogen-like_C"/>
</dbReference>
<feature type="domain" description="Fibrinogen C-terminal" evidence="3">
    <location>
        <begin position="122"/>
        <end position="340"/>
    </location>
</feature>
<evidence type="ECO:0000259" key="3">
    <source>
        <dbReference type="PROSITE" id="PS51406"/>
    </source>
</evidence>
<dbReference type="CDD" id="cd00087">
    <property type="entry name" value="FReD"/>
    <property type="match status" value="1"/>
</dbReference>
<keyword evidence="5" id="KW-1185">Reference proteome</keyword>
<dbReference type="SUPFAM" id="SSF57414">
    <property type="entry name" value="Hairpin loop containing domain-like"/>
    <property type="match status" value="1"/>
</dbReference>
<dbReference type="SMART" id="SM00186">
    <property type="entry name" value="FBG"/>
    <property type="match status" value="1"/>
</dbReference>
<dbReference type="GeneID" id="119730171"/>
<dbReference type="GO" id="GO:0005615">
    <property type="term" value="C:extracellular space"/>
    <property type="evidence" value="ECO:0007669"/>
    <property type="project" value="TreeGrafter"/>
</dbReference>
<organism evidence="4 5">
    <name type="scientific">Patiria miniata</name>
    <name type="common">Bat star</name>
    <name type="synonym">Asterina miniata</name>
    <dbReference type="NCBI Taxonomy" id="46514"/>
    <lineage>
        <taxon>Eukaryota</taxon>
        <taxon>Metazoa</taxon>
        <taxon>Echinodermata</taxon>
        <taxon>Eleutherozoa</taxon>
        <taxon>Asterozoa</taxon>
        <taxon>Asteroidea</taxon>
        <taxon>Valvatacea</taxon>
        <taxon>Valvatida</taxon>
        <taxon>Asterinidae</taxon>
        <taxon>Patiria</taxon>
    </lineage>
</organism>
<dbReference type="AlphaFoldDB" id="A0A914A5V5"/>
<evidence type="ECO:0000256" key="1">
    <source>
        <dbReference type="SAM" id="SignalP"/>
    </source>
</evidence>
<reference evidence="4" key="1">
    <citation type="submission" date="2022-11" db="UniProtKB">
        <authorList>
            <consortium name="EnsemblMetazoa"/>
        </authorList>
    </citation>
    <scope>IDENTIFICATION</scope>
</reference>
<keyword evidence="1" id="KW-0732">Signal</keyword>
<dbReference type="EnsemblMetazoa" id="XM_038202956.1">
    <property type="protein sequence ID" value="XP_038058884.1"/>
    <property type="gene ID" value="LOC119730171"/>
</dbReference>
<feature type="signal peptide" evidence="1">
    <location>
        <begin position="1"/>
        <end position="27"/>
    </location>
</feature>
<evidence type="ECO:0000313" key="4">
    <source>
        <dbReference type="EnsemblMetazoa" id="XP_038058884.1"/>
    </source>
</evidence>
<dbReference type="SUPFAM" id="SSF56496">
    <property type="entry name" value="Fibrinogen C-terminal domain-like"/>
    <property type="match status" value="1"/>
</dbReference>
<feature type="chain" id="PRO_5037690506" evidence="1">
    <location>
        <begin position="28"/>
        <end position="340"/>
    </location>
</feature>
<evidence type="ECO:0000259" key="2">
    <source>
        <dbReference type="PROSITE" id="PS50948"/>
    </source>
</evidence>
<name>A0A914A5V5_PATMI</name>
<dbReference type="OMA" id="WHYDVSL"/>
<dbReference type="Gene3D" id="3.50.4.10">
    <property type="entry name" value="Hepatocyte Growth Factor"/>
    <property type="match status" value="1"/>
</dbReference>
<dbReference type="InterPro" id="IPR050373">
    <property type="entry name" value="Fibrinogen_C-term_domain"/>
</dbReference>
<dbReference type="PROSITE" id="PS51406">
    <property type="entry name" value="FIBRINOGEN_C_2"/>
    <property type="match status" value="1"/>
</dbReference>
<evidence type="ECO:0000313" key="5">
    <source>
        <dbReference type="Proteomes" id="UP000887568"/>
    </source>
</evidence>